<dbReference type="GO" id="GO:0007219">
    <property type="term" value="P:Notch signaling pathway"/>
    <property type="evidence" value="ECO:0007669"/>
    <property type="project" value="UniProtKB-KW"/>
</dbReference>
<keyword evidence="3 7" id="KW-0812">Transmembrane</keyword>
<accession>A0A482WYV9</accession>
<gene>
    <name evidence="8" type="ORF">LSTR_LSTR011008</name>
</gene>
<feature type="transmembrane region" description="Helical" evidence="7">
    <location>
        <begin position="205"/>
        <end position="226"/>
    </location>
</feature>
<feature type="transmembrane region" description="Helical" evidence="7">
    <location>
        <begin position="32"/>
        <end position="56"/>
    </location>
</feature>
<feature type="transmembrane region" description="Helical" evidence="7">
    <location>
        <begin position="109"/>
        <end position="128"/>
    </location>
</feature>
<reference evidence="8 9" key="1">
    <citation type="journal article" date="2017" name="Gigascience">
        <title>Genome sequence of the small brown planthopper, Laodelphax striatellus.</title>
        <authorList>
            <person name="Zhu J."/>
            <person name="Jiang F."/>
            <person name="Wang X."/>
            <person name="Yang P."/>
            <person name="Bao Y."/>
            <person name="Zhao W."/>
            <person name="Wang W."/>
            <person name="Lu H."/>
            <person name="Wang Q."/>
            <person name="Cui N."/>
            <person name="Li J."/>
            <person name="Chen X."/>
            <person name="Luo L."/>
            <person name="Yu J."/>
            <person name="Kang L."/>
            <person name="Cui F."/>
        </authorList>
    </citation>
    <scope>NUCLEOTIDE SEQUENCE [LARGE SCALE GENOMIC DNA]</scope>
    <source>
        <strain evidence="8">Lst14</strain>
    </source>
</reference>
<dbReference type="GO" id="GO:0016485">
    <property type="term" value="P:protein processing"/>
    <property type="evidence" value="ECO:0007669"/>
    <property type="project" value="InterPro"/>
</dbReference>
<dbReference type="EMBL" id="QKKF02021991">
    <property type="protein sequence ID" value="RZF38698.1"/>
    <property type="molecule type" value="Genomic_DNA"/>
</dbReference>
<keyword evidence="6 7" id="KW-0472">Membrane</keyword>
<sequence>MTISEFVGCACIAYGPLLAMFVFTIMQDPIRIIILIAAAFFWLVSLLLSSVFWFILPLKNTLIFGVVMSVLFQEFFRYLIYRLLRKAEAGLKKVSVPDTNIEITNNKHVLAYVAGLGFGTMSGAFALVNVLADISGPATMGLKGSSSLFTIISAVLTSCFVLLHTFWGVIFFNAIDTHNHMQLAWVVGSHLLVSSVTLFNSRMLYFSSVIPAITVLVCSAYMAFMICGGSCRKCKVVCGRGGGGAQGDVTPSPSNSAT</sequence>
<proteinExistence type="inferred from homology"/>
<comment type="similarity">
    <text evidence="2">Belongs to the APH-1 family.</text>
</comment>
<dbReference type="GO" id="GO:0016020">
    <property type="term" value="C:membrane"/>
    <property type="evidence" value="ECO:0007669"/>
    <property type="project" value="UniProtKB-SubCell"/>
</dbReference>
<dbReference type="FunCoup" id="A0A482WYV9">
    <property type="interactions" value="776"/>
</dbReference>
<evidence type="ECO:0000256" key="5">
    <source>
        <dbReference type="ARBA" id="ARBA00022989"/>
    </source>
</evidence>
<comment type="caution">
    <text evidence="8">The sequence shown here is derived from an EMBL/GenBank/DDBJ whole genome shotgun (WGS) entry which is preliminary data.</text>
</comment>
<dbReference type="Proteomes" id="UP000291343">
    <property type="component" value="Unassembled WGS sequence"/>
</dbReference>
<dbReference type="InParanoid" id="A0A482WYV9"/>
<feature type="transmembrane region" description="Helical" evidence="7">
    <location>
        <begin position="183"/>
        <end position="199"/>
    </location>
</feature>
<keyword evidence="9" id="KW-1185">Reference proteome</keyword>
<dbReference type="PANTHER" id="PTHR12889">
    <property type="entry name" value="GAMMA-SECRETASE SUBUNIT APH-1"/>
    <property type="match status" value="1"/>
</dbReference>
<evidence type="ECO:0000256" key="7">
    <source>
        <dbReference type="SAM" id="Phobius"/>
    </source>
</evidence>
<evidence type="ECO:0000256" key="4">
    <source>
        <dbReference type="ARBA" id="ARBA00022976"/>
    </source>
</evidence>
<evidence type="ECO:0000256" key="2">
    <source>
        <dbReference type="ARBA" id="ARBA00005577"/>
    </source>
</evidence>
<organism evidence="8 9">
    <name type="scientific">Laodelphax striatellus</name>
    <name type="common">Small brown planthopper</name>
    <name type="synonym">Delphax striatella</name>
    <dbReference type="NCBI Taxonomy" id="195883"/>
    <lineage>
        <taxon>Eukaryota</taxon>
        <taxon>Metazoa</taxon>
        <taxon>Ecdysozoa</taxon>
        <taxon>Arthropoda</taxon>
        <taxon>Hexapoda</taxon>
        <taxon>Insecta</taxon>
        <taxon>Pterygota</taxon>
        <taxon>Neoptera</taxon>
        <taxon>Paraneoptera</taxon>
        <taxon>Hemiptera</taxon>
        <taxon>Auchenorrhyncha</taxon>
        <taxon>Fulgoroidea</taxon>
        <taxon>Delphacidae</taxon>
        <taxon>Criomorphinae</taxon>
        <taxon>Laodelphax</taxon>
    </lineage>
</organism>
<evidence type="ECO:0008006" key="10">
    <source>
        <dbReference type="Google" id="ProtNLM"/>
    </source>
</evidence>
<dbReference type="AlphaFoldDB" id="A0A482WYV9"/>
<evidence type="ECO:0000313" key="9">
    <source>
        <dbReference type="Proteomes" id="UP000291343"/>
    </source>
</evidence>
<name>A0A482WYV9_LAOST</name>
<evidence type="ECO:0000313" key="8">
    <source>
        <dbReference type="EMBL" id="RZF38698.1"/>
    </source>
</evidence>
<comment type="subcellular location">
    <subcellularLocation>
        <location evidence="1">Membrane</location>
        <topology evidence="1">Multi-pass membrane protein</topology>
    </subcellularLocation>
</comment>
<evidence type="ECO:0000256" key="6">
    <source>
        <dbReference type="ARBA" id="ARBA00023136"/>
    </source>
</evidence>
<keyword evidence="5 7" id="KW-1133">Transmembrane helix</keyword>
<protein>
    <recommendedName>
        <fullName evidence="10">Gamma-secretase subunit Aph-1</fullName>
    </recommendedName>
</protein>
<evidence type="ECO:0000256" key="1">
    <source>
        <dbReference type="ARBA" id="ARBA00004141"/>
    </source>
</evidence>
<dbReference type="Pfam" id="PF06105">
    <property type="entry name" value="Aph-1"/>
    <property type="match status" value="1"/>
</dbReference>
<keyword evidence="4" id="KW-0914">Notch signaling pathway</keyword>
<dbReference type="InterPro" id="IPR009294">
    <property type="entry name" value="Aph-1"/>
</dbReference>
<dbReference type="SMR" id="A0A482WYV9"/>
<feature type="transmembrane region" description="Helical" evidence="7">
    <location>
        <begin position="148"/>
        <end position="171"/>
    </location>
</feature>
<feature type="transmembrane region" description="Helical" evidence="7">
    <location>
        <begin position="62"/>
        <end position="84"/>
    </location>
</feature>
<dbReference type="OrthoDB" id="6507463at2759"/>
<feature type="transmembrane region" description="Helical" evidence="7">
    <location>
        <begin position="6"/>
        <end position="25"/>
    </location>
</feature>
<evidence type="ECO:0000256" key="3">
    <source>
        <dbReference type="ARBA" id="ARBA00022692"/>
    </source>
</evidence>
<dbReference type="STRING" id="195883.A0A482WYV9"/>